<evidence type="ECO:0000259" key="3">
    <source>
        <dbReference type="Pfam" id="PF10488"/>
    </source>
</evidence>
<dbReference type="PANTHER" id="PTHR16489">
    <property type="entry name" value="GH11727P"/>
    <property type="match status" value="1"/>
</dbReference>
<feature type="compositionally biased region" description="Acidic residues" evidence="2">
    <location>
        <begin position="474"/>
        <end position="496"/>
    </location>
</feature>
<dbReference type="Proteomes" id="UP000504632">
    <property type="component" value="Chromosome 6"/>
</dbReference>
<feature type="domain" description="Protein phosphatase 1 regulatory subunit 15A/B C-terminal" evidence="3">
    <location>
        <begin position="493"/>
        <end position="711"/>
    </location>
</feature>
<dbReference type="GeneID" id="115813760"/>
<accession>A0A6J2VJZ5</accession>
<feature type="compositionally biased region" description="Low complexity" evidence="2">
    <location>
        <begin position="544"/>
        <end position="559"/>
    </location>
</feature>
<dbReference type="InterPro" id="IPR051254">
    <property type="entry name" value="PPP1R15"/>
</dbReference>
<dbReference type="OrthoDB" id="5976067at2759"/>
<dbReference type="AlphaFoldDB" id="A0A6J2VJZ5"/>
<feature type="compositionally biased region" description="Acidic residues" evidence="2">
    <location>
        <begin position="440"/>
        <end position="464"/>
    </location>
</feature>
<dbReference type="InParanoid" id="A0A6J2VJZ5"/>
<comment type="similarity">
    <text evidence="1">Belongs to the PPP1R15 family.</text>
</comment>
<dbReference type="Pfam" id="PF10488">
    <property type="entry name" value="PP1c_bdg"/>
    <property type="match status" value="1"/>
</dbReference>
<gene>
    <name evidence="5" type="primary">ppp1r15b</name>
</gene>
<sequence>MYKRINSEDNFPKGNSSQPLTIRHGVATLETQERSWFSVVSRPAWSVLQKYLPGLSQTFPFADWGSEQCKANLDTRNSLMGQLDDILPTTNHPPHFNVTYVHFRHGNAEFVPSSGPESLSFITSDSLGELGIQNTDVKELKVRQQQPVGYFTSARNFLSQFLFNVVSPQEIKRAEHVKVHVGDVWSTGVVATRPTNNLGEFLGADDSVQHLLSNLSRTTDATDGKSQHCGDYHSSDHCQPPQCSAAAAVAKPTELFVHGDDRGSMHNESSGFPCHKESTDNESLHMPRPQSLPNSDQLPLDQCSTYDPLLSARTAIACSEVAVLTPDQDNGYSSLEEEHPNSRLHKMRFLSEGPEMLEIDRPIVSQGESTGCETGREGSLEHAEGLCSETERQQEQEESKEEAEESAAPEQAEPLPHLSIPQCQNKAIAYIMGRPVSGESESEEKSEDDSDWDSDDDDDDDGFDSEGSSHSSDSEDLDDSDSEDGERDSDTEEADSETERLWNSLCQNRDPYNPRNFTAPIRTAPRSTGAAEALVSVSPADCAPSPFSSSPSSPSPLLSLEDESGEEACGVNEAENLRLWNSFSCTADPYSLFHFQAPLRTRETARGRNKKELPPDLPRYKREEAEERLDSGFSELAPSLGKTDVKCTRLKKVRFLEEVEEFYASSDEDRRGPWEEFARDRCRFQRRIQEVEETISFCLDPSFRLVVFQRLSHSS</sequence>
<name>A0A6J2VJZ5_CHACN</name>
<dbReference type="RefSeq" id="XP_030632227.1">
    <property type="nucleotide sequence ID" value="XM_030776367.1"/>
</dbReference>
<organism evidence="4 5">
    <name type="scientific">Chanos chanos</name>
    <name type="common">Milkfish</name>
    <name type="synonym">Mugil chanos</name>
    <dbReference type="NCBI Taxonomy" id="29144"/>
    <lineage>
        <taxon>Eukaryota</taxon>
        <taxon>Metazoa</taxon>
        <taxon>Chordata</taxon>
        <taxon>Craniata</taxon>
        <taxon>Vertebrata</taxon>
        <taxon>Euteleostomi</taxon>
        <taxon>Actinopterygii</taxon>
        <taxon>Neopterygii</taxon>
        <taxon>Teleostei</taxon>
        <taxon>Ostariophysi</taxon>
        <taxon>Gonorynchiformes</taxon>
        <taxon>Chanidae</taxon>
        <taxon>Chanos</taxon>
    </lineage>
</organism>
<feature type="compositionally biased region" description="Basic and acidic residues" evidence="2">
    <location>
        <begin position="274"/>
        <end position="285"/>
    </location>
</feature>
<dbReference type="InterPro" id="IPR019523">
    <property type="entry name" value="Prot_Pase1_reg-su15A/B_C"/>
</dbReference>
<reference evidence="5" key="1">
    <citation type="submission" date="2025-08" db="UniProtKB">
        <authorList>
            <consortium name="RefSeq"/>
        </authorList>
    </citation>
    <scope>IDENTIFICATION</scope>
</reference>
<proteinExistence type="inferred from homology"/>
<feature type="region of interest" description="Disordered" evidence="2">
    <location>
        <begin position="261"/>
        <end position="297"/>
    </location>
</feature>
<dbReference type="CTD" id="84919"/>
<dbReference type="GO" id="GO:0019888">
    <property type="term" value="F:protein phosphatase regulator activity"/>
    <property type="evidence" value="ECO:0007669"/>
    <property type="project" value="TreeGrafter"/>
</dbReference>
<evidence type="ECO:0000313" key="5">
    <source>
        <dbReference type="RefSeq" id="XP_030632227.1"/>
    </source>
</evidence>
<dbReference type="GO" id="GO:0034976">
    <property type="term" value="P:response to endoplasmic reticulum stress"/>
    <property type="evidence" value="ECO:0007669"/>
    <property type="project" value="TreeGrafter"/>
</dbReference>
<evidence type="ECO:0000256" key="1">
    <source>
        <dbReference type="ARBA" id="ARBA00010161"/>
    </source>
</evidence>
<dbReference type="GO" id="GO:0005783">
    <property type="term" value="C:endoplasmic reticulum"/>
    <property type="evidence" value="ECO:0007669"/>
    <property type="project" value="TreeGrafter"/>
</dbReference>
<dbReference type="PANTHER" id="PTHR16489:SF11">
    <property type="entry name" value="PROTEIN PHOSPHATASE 1 REGULATORY SUBUNIT 15B"/>
    <property type="match status" value="1"/>
</dbReference>
<evidence type="ECO:0000256" key="2">
    <source>
        <dbReference type="SAM" id="MobiDB-lite"/>
    </source>
</evidence>
<protein>
    <submittedName>
        <fullName evidence="5">Uncharacterized protein ppp1r15b</fullName>
    </submittedName>
</protein>
<feature type="compositionally biased region" description="Basic and acidic residues" evidence="2">
    <location>
        <begin position="374"/>
        <end position="397"/>
    </location>
</feature>
<dbReference type="GO" id="GO:0051246">
    <property type="term" value="P:regulation of protein metabolic process"/>
    <property type="evidence" value="ECO:0007669"/>
    <property type="project" value="UniProtKB-ARBA"/>
</dbReference>
<keyword evidence="4" id="KW-1185">Reference proteome</keyword>
<feature type="compositionally biased region" description="Acidic residues" evidence="2">
    <location>
        <begin position="398"/>
        <end position="407"/>
    </location>
</feature>
<evidence type="ECO:0000313" key="4">
    <source>
        <dbReference type="Proteomes" id="UP000504632"/>
    </source>
</evidence>
<dbReference type="GO" id="GO:0000164">
    <property type="term" value="C:protein phosphatase type 1 complex"/>
    <property type="evidence" value="ECO:0007669"/>
    <property type="project" value="TreeGrafter"/>
</dbReference>
<feature type="region of interest" description="Disordered" evidence="2">
    <location>
        <begin position="366"/>
        <end position="567"/>
    </location>
</feature>